<protein>
    <recommendedName>
        <fullName evidence="7">Major facilitator superfamily (MFS) profile domain-containing protein</fullName>
    </recommendedName>
</protein>
<feature type="transmembrane region" description="Helical" evidence="6">
    <location>
        <begin position="236"/>
        <end position="259"/>
    </location>
</feature>
<feature type="compositionally biased region" description="Basic and acidic residues" evidence="5">
    <location>
        <begin position="27"/>
        <end position="43"/>
    </location>
</feature>
<evidence type="ECO:0000259" key="7">
    <source>
        <dbReference type="PROSITE" id="PS50850"/>
    </source>
</evidence>
<keyword evidence="4 6" id="KW-0472">Membrane</keyword>
<reference evidence="8 9" key="1">
    <citation type="submission" date="2024-02" db="EMBL/GenBank/DDBJ databases">
        <title>De novo assembly and annotation of 12 fungi associated with fruit tree decline syndrome in Ontario, Canada.</title>
        <authorList>
            <person name="Sulman M."/>
            <person name="Ellouze W."/>
            <person name="Ilyukhin E."/>
        </authorList>
    </citation>
    <scope>NUCLEOTIDE SEQUENCE [LARGE SCALE GENOMIC DNA]</scope>
    <source>
        <strain evidence="8 9">M11/M66-122</strain>
    </source>
</reference>
<feature type="transmembrane region" description="Helical" evidence="6">
    <location>
        <begin position="179"/>
        <end position="198"/>
    </location>
</feature>
<sequence length="379" mass="42116">MADIEKEGGLGDAGRSSLTGLSSVSSDENKEETQTEMQPERPARLAAIRGQSKQGQSQRSRSQSRRSRRSDRSPAAASDNSDPLSALELALSHGSQGFQEATRIRTATSFGSSASRPADYEVVFEDDDPENPRNWSLLYRSWMIFAISYTTWVVVFYSTSYTASVPGLMEAFDVTSEPVATLGVTTYLLGLATGSLLVAPASELWGRKPVYIVCMTCFTLLVIPCCLATSLTEMIIVRYFGATFGAVMVSNSAGSVVDVSTEEYRALTMSLWSIAPMNGPVTGPVIGGFVYQYLGWRWNNWLVLILAGAATLCMLTTKETYAPVILQRKAARIRKEENDARWWSRYDEKISKSILLRTYLLRPFQLAFKEPILWFFNLW</sequence>
<feature type="transmembrane region" description="Helical" evidence="6">
    <location>
        <begin position="210"/>
        <end position="230"/>
    </location>
</feature>
<proteinExistence type="predicted"/>
<keyword evidence="3 6" id="KW-1133">Transmembrane helix</keyword>
<evidence type="ECO:0000313" key="8">
    <source>
        <dbReference type="EMBL" id="KAK7754395.1"/>
    </source>
</evidence>
<dbReference type="GO" id="GO:0005886">
    <property type="term" value="C:plasma membrane"/>
    <property type="evidence" value="ECO:0007669"/>
    <property type="project" value="TreeGrafter"/>
</dbReference>
<keyword evidence="2 6" id="KW-0812">Transmembrane</keyword>
<feature type="transmembrane region" description="Helical" evidence="6">
    <location>
        <begin position="300"/>
        <end position="317"/>
    </location>
</feature>
<comment type="caution">
    <text evidence="8">The sequence shown here is derived from an EMBL/GenBank/DDBJ whole genome shotgun (WGS) entry which is preliminary data.</text>
</comment>
<dbReference type="InterPro" id="IPR011701">
    <property type="entry name" value="MFS"/>
</dbReference>
<evidence type="ECO:0000313" key="9">
    <source>
        <dbReference type="Proteomes" id="UP001320420"/>
    </source>
</evidence>
<feature type="transmembrane region" description="Helical" evidence="6">
    <location>
        <begin position="142"/>
        <end position="159"/>
    </location>
</feature>
<evidence type="ECO:0000256" key="1">
    <source>
        <dbReference type="ARBA" id="ARBA00004141"/>
    </source>
</evidence>
<comment type="subcellular location">
    <subcellularLocation>
        <location evidence="1">Membrane</location>
        <topology evidence="1">Multi-pass membrane protein</topology>
    </subcellularLocation>
</comment>
<feature type="domain" description="Major facilitator superfamily (MFS) profile" evidence="7">
    <location>
        <begin position="136"/>
        <end position="379"/>
    </location>
</feature>
<dbReference type="PROSITE" id="PS50850">
    <property type="entry name" value="MFS"/>
    <property type="match status" value="1"/>
</dbReference>
<dbReference type="Proteomes" id="UP001320420">
    <property type="component" value="Unassembled WGS sequence"/>
</dbReference>
<accession>A0AAN9USJ2</accession>
<dbReference type="PANTHER" id="PTHR23502:SF12">
    <property type="entry name" value="MULTIDRUG TRANSPORTER, PUTATIVE (AFU_ORTHOLOGUE AFUA_1G06440)-RELATED"/>
    <property type="match status" value="1"/>
</dbReference>
<feature type="compositionally biased region" description="Low complexity" evidence="5">
    <location>
        <begin position="49"/>
        <end position="61"/>
    </location>
</feature>
<feature type="transmembrane region" description="Helical" evidence="6">
    <location>
        <begin position="271"/>
        <end position="294"/>
    </location>
</feature>
<dbReference type="SUPFAM" id="SSF103473">
    <property type="entry name" value="MFS general substrate transporter"/>
    <property type="match status" value="1"/>
</dbReference>
<dbReference type="PANTHER" id="PTHR23502">
    <property type="entry name" value="MAJOR FACILITATOR SUPERFAMILY"/>
    <property type="match status" value="1"/>
</dbReference>
<name>A0AAN9USJ2_9PEZI</name>
<dbReference type="Gene3D" id="1.20.1720.10">
    <property type="entry name" value="Multidrug resistance protein D"/>
    <property type="match status" value="1"/>
</dbReference>
<keyword evidence="9" id="KW-1185">Reference proteome</keyword>
<gene>
    <name evidence="8" type="ORF">SLS62_003688</name>
</gene>
<evidence type="ECO:0000256" key="3">
    <source>
        <dbReference type="ARBA" id="ARBA00022989"/>
    </source>
</evidence>
<dbReference type="GO" id="GO:0022857">
    <property type="term" value="F:transmembrane transporter activity"/>
    <property type="evidence" value="ECO:0007669"/>
    <property type="project" value="InterPro"/>
</dbReference>
<dbReference type="EMBL" id="JAKJXP020000021">
    <property type="protein sequence ID" value="KAK7754395.1"/>
    <property type="molecule type" value="Genomic_DNA"/>
</dbReference>
<dbReference type="InterPro" id="IPR020846">
    <property type="entry name" value="MFS_dom"/>
</dbReference>
<evidence type="ECO:0000256" key="6">
    <source>
        <dbReference type="SAM" id="Phobius"/>
    </source>
</evidence>
<evidence type="ECO:0000256" key="4">
    <source>
        <dbReference type="ARBA" id="ARBA00023136"/>
    </source>
</evidence>
<dbReference type="Pfam" id="PF07690">
    <property type="entry name" value="MFS_1"/>
    <property type="match status" value="1"/>
</dbReference>
<dbReference type="InterPro" id="IPR036259">
    <property type="entry name" value="MFS_trans_sf"/>
</dbReference>
<feature type="region of interest" description="Disordered" evidence="5">
    <location>
        <begin position="1"/>
        <end position="83"/>
    </location>
</feature>
<evidence type="ECO:0000256" key="2">
    <source>
        <dbReference type="ARBA" id="ARBA00022692"/>
    </source>
</evidence>
<feature type="compositionally biased region" description="Low complexity" evidence="5">
    <location>
        <begin position="16"/>
        <end position="26"/>
    </location>
</feature>
<evidence type="ECO:0000256" key="5">
    <source>
        <dbReference type="SAM" id="MobiDB-lite"/>
    </source>
</evidence>
<dbReference type="AlphaFoldDB" id="A0AAN9USJ2"/>
<organism evidence="8 9">
    <name type="scientific">Diatrype stigma</name>
    <dbReference type="NCBI Taxonomy" id="117547"/>
    <lineage>
        <taxon>Eukaryota</taxon>
        <taxon>Fungi</taxon>
        <taxon>Dikarya</taxon>
        <taxon>Ascomycota</taxon>
        <taxon>Pezizomycotina</taxon>
        <taxon>Sordariomycetes</taxon>
        <taxon>Xylariomycetidae</taxon>
        <taxon>Xylariales</taxon>
        <taxon>Diatrypaceae</taxon>
        <taxon>Diatrype</taxon>
    </lineage>
</organism>